<feature type="region of interest" description="Disordered" evidence="1">
    <location>
        <begin position="1"/>
        <end position="38"/>
    </location>
</feature>
<dbReference type="AlphaFoldDB" id="A0A5C4JKH5"/>
<dbReference type="EMBL" id="VCKW01000004">
    <property type="protein sequence ID" value="TMR07148.1"/>
    <property type="molecule type" value="Genomic_DNA"/>
</dbReference>
<evidence type="ECO:0000256" key="1">
    <source>
        <dbReference type="SAM" id="MobiDB-lite"/>
    </source>
</evidence>
<organism evidence="2 3">
    <name type="scientific">Actinomadura soli</name>
    <dbReference type="NCBI Taxonomy" id="2508997"/>
    <lineage>
        <taxon>Bacteria</taxon>
        <taxon>Bacillati</taxon>
        <taxon>Actinomycetota</taxon>
        <taxon>Actinomycetes</taxon>
        <taxon>Streptosporangiales</taxon>
        <taxon>Thermomonosporaceae</taxon>
        <taxon>Actinomadura</taxon>
    </lineage>
</organism>
<gene>
    <name evidence="2" type="ORF">ETD83_01635</name>
</gene>
<evidence type="ECO:0000313" key="3">
    <source>
        <dbReference type="Proteomes" id="UP000309174"/>
    </source>
</evidence>
<comment type="caution">
    <text evidence="2">The sequence shown here is derived from an EMBL/GenBank/DDBJ whole genome shotgun (WGS) entry which is preliminary data.</text>
</comment>
<reference evidence="2 3" key="1">
    <citation type="submission" date="2019-05" db="EMBL/GenBank/DDBJ databases">
        <title>Draft genome sequence of Actinomadura sp. 14C53.</title>
        <authorList>
            <person name="Saricaoglu S."/>
            <person name="Isik K."/>
        </authorList>
    </citation>
    <scope>NUCLEOTIDE SEQUENCE [LARGE SCALE GENOMIC DNA]</scope>
    <source>
        <strain evidence="2 3">14C53</strain>
    </source>
</reference>
<accession>A0A5C4JKH5</accession>
<dbReference type="Proteomes" id="UP000309174">
    <property type="component" value="Unassembled WGS sequence"/>
</dbReference>
<sequence length="100" mass="10802">MKDREPRRFRSPQGSPPATAAVPFDPPPSAPASPVDDAISRHRARILAIDGVTALDHARREDGTDVIRVHVTSEPAARNVPEELDGHPVVTVVTGTYEAY</sequence>
<evidence type="ECO:0000313" key="2">
    <source>
        <dbReference type="EMBL" id="TMR07148.1"/>
    </source>
</evidence>
<keyword evidence="3" id="KW-1185">Reference proteome</keyword>
<dbReference type="RefSeq" id="WP_138643247.1">
    <property type="nucleotide sequence ID" value="NZ_VCKW01000004.1"/>
</dbReference>
<dbReference type="OrthoDB" id="8704060at2"/>
<name>A0A5C4JKH5_9ACTN</name>
<proteinExistence type="predicted"/>
<protein>
    <submittedName>
        <fullName evidence="2">Uncharacterized protein</fullName>
    </submittedName>
</protein>